<comment type="caution">
    <text evidence="2">The sequence shown here is derived from an EMBL/GenBank/DDBJ whole genome shotgun (WGS) entry which is preliminary data.</text>
</comment>
<dbReference type="AlphaFoldDB" id="A0A2H0TBQ4"/>
<evidence type="ECO:0000313" key="3">
    <source>
        <dbReference type="Proteomes" id="UP000230094"/>
    </source>
</evidence>
<evidence type="ECO:0000313" key="2">
    <source>
        <dbReference type="EMBL" id="PIR68446.1"/>
    </source>
</evidence>
<keyword evidence="1" id="KW-0812">Transmembrane</keyword>
<organism evidence="2 3">
    <name type="scientific">Candidatus Nomurabacteria bacterium CG10_big_fil_rev_8_21_14_0_10_35_16</name>
    <dbReference type="NCBI Taxonomy" id="1974731"/>
    <lineage>
        <taxon>Bacteria</taxon>
        <taxon>Candidatus Nomuraibacteriota</taxon>
    </lineage>
</organism>
<protein>
    <submittedName>
        <fullName evidence="2">Uncharacterized protein</fullName>
    </submittedName>
</protein>
<evidence type="ECO:0000256" key="1">
    <source>
        <dbReference type="SAM" id="Phobius"/>
    </source>
</evidence>
<reference evidence="3" key="1">
    <citation type="submission" date="2017-09" db="EMBL/GenBank/DDBJ databases">
        <title>Depth-based differentiation of microbial function through sediment-hosted aquifers and enrichment of novel symbionts in the deep terrestrial subsurface.</title>
        <authorList>
            <person name="Probst A.J."/>
            <person name="Ladd B."/>
            <person name="Jarett J.K."/>
            <person name="Geller-Mcgrath D.E."/>
            <person name="Sieber C.M.K."/>
            <person name="Emerson J.B."/>
            <person name="Anantharaman K."/>
            <person name="Thomas B.C."/>
            <person name="Malmstrom R."/>
            <person name="Stieglmeier M."/>
            <person name="Klingl A."/>
            <person name="Woyke T."/>
            <person name="Ryan C.M."/>
            <person name="Banfield J.F."/>
        </authorList>
    </citation>
    <scope>NUCLEOTIDE SEQUENCE [LARGE SCALE GENOMIC DNA]</scope>
</reference>
<name>A0A2H0TBQ4_9BACT</name>
<feature type="transmembrane region" description="Helical" evidence="1">
    <location>
        <begin position="78"/>
        <end position="97"/>
    </location>
</feature>
<accession>A0A2H0TBQ4</accession>
<keyword evidence="1" id="KW-1133">Transmembrane helix</keyword>
<sequence length="520" mass="59161">MENKTKQILEDLYMIDKKFKDQEDDLIKIINKLIETKPEIKVDEKFINELRRQLLTRARLVYPETSVFWASITNLNKLSYIAGGLAVLILIILPLTFNLISPASISFEYEVTSVEDGAFGVLTSSEENSSEFTYSVGSGSVLADNLTQEAVSEISRAVSSASGVGATSALMPTPLYEPEYRPTYINYDFVYEGEEFSLEESKLPVYKRKIEFSVSGTLARELSKIVNILDFSKLQNVVITELTAVENKDFGYIVRMNLEDNTFNIQKNWQRWPNDYIKPLAPCYGDVCIMEQAQVDPKDLPSESETITIANQFINKYSIDLSAYDEPELSENPEMELLRYIPQYVSVVYPLKIENKLVYDSIGNKTGLTMMIDVKEKKISSLSNGISALFESSNYETEQDTKTIIEIAKKGGQTYFYQHPNPTKTYVIKLGTPELILTEYWKYDSNNQTSEKLFIPAYKFPVTGMPEEIDYYSNSNRNIIVPVIKDLLINKNEDDPPNPYIGFERIDSESYDIGLPAIAE</sequence>
<dbReference type="EMBL" id="PFCQ01000005">
    <property type="protein sequence ID" value="PIR68446.1"/>
    <property type="molecule type" value="Genomic_DNA"/>
</dbReference>
<gene>
    <name evidence="2" type="ORF">COU49_01110</name>
</gene>
<proteinExistence type="predicted"/>
<keyword evidence="1" id="KW-0472">Membrane</keyword>
<dbReference type="Proteomes" id="UP000230094">
    <property type="component" value="Unassembled WGS sequence"/>
</dbReference>